<reference evidence="2 4" key="1">
    <citation type="journal article" date="2020" name="Stud. Mycol.">
        <title>101 Dothideomycetes genomes: a test case for predicting lifestyles and emergence of pathogens.</title>
        <authorList>
            <person name="Haridas S."/>
            <person name="Albert R."/>
            <person name="Binder M."/>
            <person name="Bloem J."/>
            <person name="Labutti K."/>
            <person name="Salamov A."/>
            <person name="Andreopoulos B."/>
            <person name="Baker S."/>
            <person name="Barry K."/>
            <person name="Bills G."/>
            <person name="Bluhm B."/>
            <person name="Cannon C."/>
            <person name="Castanera R."/>
            <person name="Culley D."/>
            <person name="Daum C."/>
            <person name="Ezra D."/>
            <person name="Gonzalez J."/>
            <person name="Henrissat B."/>
            <person name="Kuo A."/>
            <person name="Liang C."/>
            <person name="Lipzen A."/>
            <person name="Lutzoni F."/>
            <person name="Magnuson J."/>
            <person name="Mondo S."/>
            <person name="Nolan M."/>
            <person name="Ohm R."/>
            <person name="Pangilinan J."/>
            <person name="Park H.-J."/>
            <person name="Ramirez L."/>
            <person name="Alfaro M."/>
            <person name="Sun H."/>
            <person name="Tritt A."/>
            <person name="Yoshinaga Y."/>
            <person name="Zwiers L.-H."/>
            <person name="Turgeon B."/>
            <person name="Goodwin S."/>
            <person name="Spatafora J."/>
            <person name="Crous P."/>
            <person name="Grigoriev I."/>
        </authorList>
    </citation>
    <scope>NUCLEOTIDE SEQUENCE</scope>
    <source>
        <strain evidence="2 4">CBS 304.34</strain>
    </source>
</reference>
<feature type="compositionally biased region" description="Polar residues" evidence="1">
    <location>
        <begin position="153"/>
        <end position="169"/>
    </location>
</feature>
<organism evidence="2">
    <name type="scientific">Mytilinidion resinicola</name>
    <dbReference type="NCBI Taxonomy" id="574789"/>
    <lineage>
        <taxon>Eukaryota</taxon>
        <taxon>Fungi</taxon>
        <taxon>Dikarya</taxon>
        <taxon>Ascomycota</taxon>
        <taxon>Pezizomycotina</taxon>
        <taxon>Dothideomycetes</taxon>
        <taxon>Pleosporomycetidae</taxon>
        <taxon>Mytilinidiales</taxon>
        <taxon>Mytilinidiaceae</taxon>
        <taxon>Mytilinidion</taxon>
    </lineage>
</organism>
<evidence type="ECO:0000256" key="1">
    <source>
        <dbReference type="SAM" id="MobiDB-lite"/>
    </source>
</evidence>
<evidence type="ECO:0000313" key="4">
    <source>
        <dbReference type="RefSeq" id="XP_033579727.1"/>
    </source>
</evidence>
<dbReference type="GeneID" id="54454805"/>
<accession>A0A6A6YWJ1</accession>
<reference evidence="4" key="2">
    <citation type="submission" date="2020-04" db="EMBL/GenBank/DDBJ databases">
        <authorList>
            <consortium name="NCBI Genome Project"/>
        </authorList>
    </citation>
    <scope>NUCLEOTIDE SEQUENCE</scope>
    <source>
        <strain evidence="4">CBS 304.34</strain>
    </source>
</reference>
<name>A0A6A6YWJ1_9PEZI</name>
<reference evidence="4" key="3">
    <citation type="submission" date="2025-04" db="UniProtKB">
        <authorList>
            <consortium name="RefSeq"/>
        </authorList>
    </citation>
    <scope>IDENTIFICATION</scope>
    <source>
        <strain evidence="4">CBS 304.34</strain>
    </source>
</reference>
<dbReference type="Proteomes" id="UP000504636">
    <property type="component" value="Unplaced"/>
</dbReference>
<keyword evidence="3" id="KW-1185">Reference proteome</keyword>
<proteinExistence type="predicted"/>
<sequence length="178" mass="20054">MSIPTENKVSAAYCITKRLEYDLHGCLPPMCSKHRRTEQRSYQDQKRVNLQGGSTAIVMRLVRAPRLLRHEDSGLCGCPHRASALAGTTAERRANASALCNSLPKYTTKPTDPRYIPHDNKLSLHRFHVSKEGHETFDEPLRTSHGRLGLTPPIQTTRRNDQPAGNDTSCIRPRQKMT</sequence>
<evidence type="ECO:0000313" key="2">
    <source>
        <dbReference type="EMBL" id="KAF2812763.1"/>
    </source>
</evidence>
<dbReference type="EMBL" id="MU003697">
    <property type="protein sequence ID" value="KAF2812763.1"/>
    <property type="molecule type" value="Genomic_DNA"/>
</dbReference>
<dbReference type="RefSeq" id="XP_033579727.1">
    <property type="nucleotide sequence ID" value="XM_033713912.1"/>
</dbReference>
<dbReference type="AlphaFoldDB" id="A0A6A6YWJ1"/>
<evidence type="ECO:0000313" key="3">
    <source>
        <dbReference type="Proteomes" id="UP000504636"/>
    </source>
</evidence>
<gene>
    <name evidence="2 4" type="ORF">BDZ99DRAFT_273350</name>
</gene>
<feature type="region of interest" description="Disordered" evidence="1">
    <location>
        <begin position="134"/>
        <end position="178"/>
    </location>
</feature>
<protein>
    <submittedName>
        <fullName evidence="2 4">Uncharacterized protein</fullName>
    </submittedName>
</protein>